<dbReference type="RefSeq" id="YP_003795317.1">
    <property type="nucleotide sequence ID" value="NC_014340.2"/>
</dbReference>
<dbReference type="Gene3D" id="2.40.50.140">
    <property type="entry name" value="Nucleic acid-binding proteins"/>
    <property type="match status" value="1"/>
</dbReference>
<evidence type="ECO:0000256" key="3">
    <source>
        <dbReference type="ARBA" id="ARBA00023274"/>
    </source>
</evidence>
<proteinExistence type="inferred from homology"/>
<protein>
    <submittedName>
        <fullName evidence="5">Ribosomal protein S17</fullName>
    </submittedName>
</protein>
<dbReference type="EMBL" id="HM222967">
    <property type="protein sequence ID" value="ADJ66559.1"/>
    <property type="molecule type" value="Genomic_DNA"/>
</dbReference>
<name>D9IXF1_9ALVE</name>
<keyword evidence="4" id="KW-1133">Transmembrane helix</keyword>
<dbReference type="GO" id="GO:1990904">
    <property type="term" value="C:ribonucleoprotein complex"/>
    <property type="evidence" value="ECO:0007669"/>
    <property type="project" value="UniProtKB-KW"/>
</dbReference>
<accession>D9IXF1</accession>
<dbReference type="GeneID" id="9480962"/>
<gene>
    <name evidence="5" type="primary">rps17</name>
</gene>
<evidence type="ECO:0000256" key="4">
    <source>
        <dbReference type="SAM" id="Phobius"/>
    </source>
</evidence>
<dbReference type="InterPro" id="IPR012340">
    <property type="entry name" value="NA-bd_OB-fold"/>
</dbReference>
<evidence type="ECO:0000256" key="2">
    <source>
        <dbReference type="ARBA" id="ARBA00022980"/>
    </source>
</evidence>
<reference evidence="5" key="2">
    <citation type="submission" date="2013-03" db="EMBL/GenBank/DDBJ databases">
        <title>Split photosystem protein, linear topology, and growth of structural complexity in the recombination-driven plastid genome of Chromera velia.</title>
        <authorList>
            <person name="Janouskovec J."/>
            <person name="Sobotka R."/>
            <person name="Lai D.-H."/>
            <person name="Flegontov P."/>
            <person name="Konik P."/>
            <person name="Komenda J."/>
            <person name="Ali S."/>
            <person name="Prasil O."/>
            <person name="Pain A."/>
            <person name="Obornik M."/>
            <person name="Lukes J."/>
            <person name="Keeling P.J."/>
        </authorList>
    </citation>
    <scope>NUCLEOTIDE SEQUENCE</scope>
    <source>
        <strain evidence="5">CCMP2878</strain>
    </source>
</reference>
<dbReference type="GO" id="GO:0003735">
    <property type="term" value="F:structural constituent of ribosome"/>
    <property type="evidence" value="ECO:0007669"/>
    <property type="project" value="InterPro"/>
</dbReference>
<keyword evidence="4" id="KW-0472">Membrane</keyword>
<organism evidence="5">
    <name type="scientific">Chromera velia</name>
    <dbReference type="NCBI Taxonomy" id="505693"/>
    <lineage>
        <taxon>Eukaryota</taxon>
        <taxon>Sar</taxon>
        <taxon>Alveolata</taxon>
        <taxon>Colpodellida</taxon>
        <taxon>Chromeraceae</taxon>
        <taxon>Chromera</taxon>
    </lineage>
</organism>
<keyword evidence="3" id="KW-0687">Ribonucleoprotein</keyword>
<reference evidence="5" key="1">
    <citation type="journal article" date="2010" name="Proc. Natl. Acad. Sci. U.S.A.">
        <title>A common red algal origin of the apicomplexan, dinoflagellate, and heterokont plastids.</title>
        <authorList>
            <person name="Janouskovec J."/>
            <person name="Horak A."/>
            <person name="Obornik M."/>
            <person name="Lukes J."/>
            <person name="Keeling P.J."/>
        </authorList>
    </citation>
    <scope>NUCLEOTIDE SEQUENCE</scope>
    <source>
        <strain evidence="5">CCMP2878</strain>
    </source>
</reference>
<dbReference type="AlphaFoldDB" id="D9IXF1"/>
<dbReference type="SUPFAM" id="SSF50249">
    <property type="entry name" value="Nucleic acid-binding proteins"/>
    <property type="match status" value="1"/>
</dbReference>
<dbReference type="Pfam" id="PF00366">
    <property type="entry name" value="Ribosomal_S17"/>
    <property type="match status" value="1"/>
</dbReference>
<keyword evidence="2 5" id="KW-0689">Ribosomal protein</keyword>
<keyword evidence="5" id="KW-0150">Chloroplast</keyword>
<dbReference type="GO" id="GO:0006412">
    <property type="term" value="P:translation"/>
    <property type="evidence" value="ECO:0007669"/>
    <property type="project" value="InterPro"/>
</dbReference>
<comment type="similarity">
    <text evidence="1">Belongs to the universal ribosomal protein uS17 family.</text>
</comment>
<keyword evidence="5" id="KW-0934">Plastid</keyword>
<keyword evidence="4" id="KW-0812">Transmembrane</keyword>
<evidence type="ECO:0000256" key="1">
    <source>
        <dbReference type="ARBA" id="ARBA00010254"/>
    </source>
</evidence>
<dbReference type="GO" id="GO:0005840">
    <property type="term" value="C:ribosome"/>
    <property type="evidence" value="ECO:0007669"/>
    <property type="project" value="UniProtKB-KW"/>
</dbReference>
<dbReference type="InterPro" id="IPR000266">
    <property type="entry name" value="Ribosomal_uS17"/>
</dbReference>
<feature type="transmembrane region" description="Helical" evidence="4">
    <location>
        <begin position="109"/>
        <end position="129"/>
    </location>
</feature>
<geneLocation type="chloroplast" evidence="5"/>
<sequence>MYLKIGFVLKKSTPNTFKLFMPHEIKNPFLLKSRITYRKFLIHDPRQEVNFGDVVLGRQTRPKSKYKHFILFCNVYPCPKQRKYRIKRAQAKIQKRLIRIKLCYRFRNFSASYFSGFGLYPVWYLWYLARYQPLRYVKLRFFLSKSRYMDVAQPWEKWKMQWVKIPRNNQTHSNLNYTFDKLNIDKWYKFLLQKLTARKDCMNNFMF</sequence>
<evidence type="ECO:0000313" key="5">
    <source>
        <dbReference type="EMBL" id="ADJ66559.1"/>
    </source>
</evidence>